<name>A0A6B0R471_9CETA</name>
<protein>
    <submittedName>
        <fullName evidence="2">Uncharacterized protein</fullName>
    </submittedName>
</protein>
<gene>
    <name evidence="2" type="ORF">E5288_WYG012055</name>
</gene>
<reference evidence="2" key="1">
    <citation type="submission" date="2019-10" db="EMBL/GenBank/DDBJ databases">
        <title>The sequence and de novo assembly of the wild yak genome.</title>
        <authorList>
            <person name="Liu Y."/>
        </authorList>
    </citation>
    <scope>NUCLEOTIDE SEQUENCE [LARGE SCALE GENOMIC DNA]</scope>
    <source>
        <strain evidence="2">WY2019</strain>
    </source>
</reference>
<evidence type="ECO:0000313" key="3">
    <source>
        <dbReference type="Proteomes" id="UP000322234"/>
    </source>
</evidence>
<accession>A0A6B0R471</accession>
<feature type="region of interest" description="Disordered" evidence="1">
    <location>
        <begin position="110"/>
        <end position="193"/>
    </location>
</feature>
<proteinExistence type="predicted"/>
<dbReference type="EMBL" id="VBQZ03000019">
    <property type="protein sequence ID" value="MXQ84092.1"/>
    <property type="molecule type" value="Genomic_DNA"/>
</dbReference>
<keyword evidence="3" id="KW-1185">Reference proteome</keyword>
<dbReference type="Proteomes" id="UP000322234">
    <property type="component" value="Unassembled WGS sequence"/>
</dbReference>
<evidence type="ECO:0000256" key="1">
    <source>
        <dbReference type="SAM" id="MobiDB-lite"/>
    </source>
</evidence>
<feature type="compositionally biased region" description="Polar residues" evidence="1">
    <location>
        <begin position="47"/>
        <end position="56"/>
    </location>
</feature>
<evidence type="ECO:0000313" key="2">
    <source>
        <dbReference type="EMBL" id="MXQ84092.1"/>
    </source>
</evidence>
<organism evidence="2 3">
    <name type="scientific">Bos mutus</name>
    <name type="common">wild yak</name>
    <dbReference type="NCBI Taxonomy" id="72004"/>
    <lineage>
        <taxon>Eukaryota</taxon>
        <taxon>Metazoa</taxon>
        <taxon>Chordata</taxon>
        <taxon>Craniata</taxon>
        <taxon>Vertebrata</taxon>
        <taxon>Euteleostomi</taxon>
        <taxon>Mammalia</taxon>
        <taxon>Eutheria</taxon>
        <taxon>Laurasiatheria</taxon>
        <taxon>Artiodactyla</taxon>
        <taxon>Ruminantia</taxon>
        <taxon>Pecora</taxon>
        <taxon>Bovidae</taxon>
        <taxon>Bovinae</taxon>
        <taxon>Bos</taxon>
    </lineage>
</organism>
<dbReference type="AlphaFoldDB" id="A0A6B0R471"/>
<sequence>MNRLCPLFSGLLVRSWVTLERSNVSQKPVVTKGSVETPQEPPDTPVNVPSDQSTGEELTGHRNLLAASGLSCRMANSPDVEARDWKSRKCPQKLDVHFFPEWEKKPPPYLKKVGGKARSSRCVGEGDLNVSSVMPPQNRGTGGRSAAPDLPPLVLCQEVGSRKPGIRMPPSHLPMMLHGGPSSGLLSFPPEKP</sequence>
<feature type="compositionally biased region" description="Polar residues" evidence="1">
    <location>
        <begin position="129"/>
        <end position="139"/>
    </location>
</feature>
<comment type="caution">
    <text evidence="2">The sequence shown here is derived from an EMBL/GenBank/DDBJ whole genome shotgun (WGS) entry which is preliminary data.</text>
</comment>
<feature type="region of interest" description="Disordered" evidence="1">
    <location>
        <begin position="27"/>
        <end position="58"/>
    </location>
</feature>